<evidence type="ECO:0000313" key="1">
    <source>
        <dbReference type="EMBL" id="EPB65990.1"/>
    </source>
</evidence>
<accession>A0A0D6L4B8</accession>
<name>A0A0D6L4B8_9BILA</name>
<keyword evidence="2" id="KW-1185">Reference proteome</keyword>
<reference evidence="1 2" key="1">
    <citation type="submission" date="2013-05" db="EMBL/GenBank/DDBJ databases">
        <title>Draft genome of the parasitic nematode Anyclostoma ceylanicum.</title>
        <authorList>
            <person name="Mitreva M."/>
        </authorList>
    </citation>
    <scope>NUCLEOTIDE SEQUENCE [LARGE SCALE GENOMIC DNA]</scope>
</reference>
<dbReference type="Proteomes" id="UP000054495">
    <property type="component" value="Unassembled WGS sequence"/>
</dbReference>
<evidence type="ECO:0000313" key="2">
    <source>
        <dbReference type="Proteomes" id="UP000054495"/>
    </source>
</evidence>
<dbReference type="AlphaFoldDB" id="A0A0D6L4B8"/>
<protein>
    <submittedName>
        <fullName evidence="1">Uncharacterized protein</fullName>
    </submittedName>
</protein>
<feature type="non-terminal residue" evidence="1">
    <location>
        <position position="1"/>
    </location>
</feature>
<gene>
    <name evidence="1" type="ORF">ANCCEY_14923</name>
</gene>
<organism evidence="1 2">
    <name type="scientific">Ancylostoma ceylanicum</name>
    <dbReference type="NCBI Taxonomy" id="53326"/>
    <lineage>
        <taxon>Eukaryota</taxon>
        <taxon>Metazoa</taxon>
        <taxon>Ecdysozoa</taxon>
        <taxon>Nematoda</taxon>
        <taxon>Chromadorea</taxon>
        <taxon>Rhabditida</taxon>
        <taxon>Rhabditina</taxon>
        <taxon>Rhabditomorpha</taxon>
        <taxon>Strongyloidea</taxon>
        <taxon>Ancylostomatidae</taxon>
        <taxon>Ancylostomatinae</taxon>
        <taxon>Ancylostoma</taxon>
    </lineage>
</organism>
<sequence length="256" mass="28216">IQYMMRFPLSPLGLARHASPVGLARHAVPDFDFQYLPMMAAPPPPPPPSPPVRVRTKFPESWIFTSFESGISDSVLPYVMRTRLTARRGMMAAVPDEVDFAVAERVSAPLPKSSRSSPIKIRKKFPERIHFKKVIGRLPLPGQPGPPGAVRLAAPMMTAPRRPPPPAPPIKVRTKFPESWIFISFESGNGRLVFVVNDFMGGAGFDFEGGPPMPNMPGDEMVMVRAFSDSGAPAPVKIRTEFPESWIVVSINTEYV</sequence>
<proteinExistence type="predicted"/>
<dbReference type="EMBL" id="KE126721">
    <property type="protein sequence ID" value="EPB65990.1"/>
    <property type="molecule type" value="Genomic_DNA"/>
</dbReference>